<dbReference type="InterPro" id="IPR048254">
    <property type="entry name" value="CDP_ALCOHOL_P_TRANSF_CS"/>
</dbReference>
<evidence type="ECO:0000256" key="12">
    <source>
        <dbReference type="ARBA" id="ARBA00022989"/>
    </source>
</evidence>
<evidence type="ECO:0000256" key="7">
    <source>
        <dbReference type="ARBA" id="ARBA00014944"/>
    </source>
</evidence>
<dbReference type="InterPro" id="IPR050324">
    <property type="entry name" value="CDP-alcohol_PTase-I"/>
</dbReference>
<keyword evidence="12 20" id="KW-1133">Transmembrane helix</keyword>
<dbReference type="PANTHER" id="PTHR14269">
    <property type="entry name" value="CDP-DIACYLGLYCEROL--GLYCEROL-3-PHOSPHATE 3-PHOSPHATIDYLTRANSFERASE-RELATED"/>
    <property type="match status" value="1"/>
</dbReference>
<evidence type="ECO:0000256" key="16">
    <source>
        <dbReference type="ARBA" id="ARBA00023264"/>
    </source>
</evidence>
<accession>A0A3D4S361</accession>
<dbReference type="InterPro" id="IPR000462">
    <property type="entry name" value="CDP-OH_P_trans"/>
</dbReference>
<evidence type="ECO:0000313" key="21">
    <source>
        <dbReference type="EMBL" id="HCS93190.1"/>
    </source>
</evidence>
<evidence type="ECO:0000256" key="19">
    <source>
        <dbReference type="RuleBase" id="RU003750"/>
    </source>
</evidence>
<organism evidence="21 22">
    <name type="scientific">Bavariicoccus seileri</name>
    <dbReference type="NCBI Taxonomy" id="549685"/>
    <lineage>
        <taxon>Bacteria</taxon>
        <taxon>Bacillati</taxon>
        <taxon>Bacillota</taxon>
        <taxon>Bacilli</taxon>
        <taxon>Lactobacillales</taxon>
        <taxon>Enterococcaceae</taxon>
        <taxon>Bavariicoccus</taxon>
    </lineage>
</organism>
<evidence type="ECO:0000256" key="3">
    <source>
        <dbReference type="ARBA" id="ARBA00005042"/>
    </source>
</evidence>
<proteinExistence type="inferred from homology"/>
<comment type="catalytic activity">
    <reaction evidence="17">
        <text>a CDP-1,2-diacyl-sn-glycerol + sn-glycerol 3-phosphate = a 1,2-diacyl-sn-glycero-3-phospho-(1'-sn-glycero-3'-phosphate) + CMP + H(+)</text>
        <dbReference type="Rhea" id="RHEA:12593"/>
        <dbReference type="ChEBI" id="CHEBI:15378"/>
        <dbReference type="ChEBI" id="CHEBI:57597"/>
        <dbReference type="ChEBI" id="CHEBI:58332"/>
        <dbReference type="ChEBI" id="CHEBI:60110"/>
        <dbReference type="ChEBI" id="CHEBI:60377"/>
        <dbReference type="EC" id="2.7.8.5"/>
    </reaction>
</comment>
<evidence type="ECO:0000256" key="4">
    <source>
        <dbReference type="ARBA" id="ARBA00005189"/>
    </source>
</evidence>
<dbReference type="Gene3D" id="1.20.120.1760">
    <property type="match status" value="1"/>
</dbReference>
<dbReference type="Pfam" id="PF01066">
    <property type="entry name" value="CDP-OH_P_transf"/>
    <property type="match status" value="1"/>
</dbReference>
<feature type="transmembrane region" description="Helical" evidence="20">
    <location>
        <begin position="32"/>
        <end position="53"/>
    </location>
</feature>
<evidence type="ECO:0000256" key="18">
    <source>
        <dbReference type="NCBIfam" id="TIGR00560"/>
    </source>
</evidence>
<feature type="transmembrane region" description="Helical" evidence="20">
    <location>
        <begin position="74"/>
        <end position="90"/>
    </location>
</feature>
<sequence length="187" mass="20856">MNLPNKLTVIRMLLIPVFILVMAINAQNSNEGLNALQIIATIIFVGASFTDWLDGYIARKDDLVTNFGKFADPMADKMLVMSAFIMLVGVDQAPAWVVTIIVCREIAITGLRTILVEQGEVMAAAKAGKLKTVTQMISIILLLLHDWPFQFLPFSLGEVFLYLALIATVYSGYEYFKHSWSVFSRSM</sequence>
<evidence type="ECO:0000256" key="2">
    <source>
        <dbReference type="ARBA" id="ARBA00004651"/>
    </source>
</evidence>
<dbReference type="FunFam" id="1.20.120.1760:FF:000004">
    <property type="entry name" value="CDP-diacylglycerol--glycerol-3-phosphate 3-phosphatidyltransferase"/>
    <property type="match status" value="1"/>
</dbReference>
<dbReference type="EC" id="2.7.8.5" evidence="6 18"/>
<evidence type="ECO:0000256" key="13">
    <source>
        <dbReference type="ARBA" id="ARBA00023098"/>
    </source>
</evidence>
<keyword evidence="8" id="KW-1003">Cell membrane</keyword>
<dbReference type="PIRSF" id="PIRSF000847">
    <property type="entry name" value="Phos_ph_gly_syn"/>
    <property type="match status" value="1"/>
</dbReference>
<comment type="similarity">
    <text evidence="5 19">Belongs to the CDP-alcohol phosphatidyltransferase class-I family.</text>
</comment>
<evidence type="ECO:0000256" key="9">
    <source>
        <dbReference type="ARBA" id="ARBA00022516"/>
    </source>
</evidence>
<keyword evidence="13" id="KW-0443">Lipid metabolism</keyword>
<comment type="subcellular location">
    <subcellularLocation>
        <location evidence="2">Cell membrane</location>
        <topology evidence="2">Multi-pass membrane protein</topology>
    </subcellularLocation>
</comment>
<dbReference type="STRING" id="1121105.GCA_000421665_00314"/>
<reference evidence="21 22" key="1">
    <citation type="journal article" date="2018" name="Nat. Biotechnol.">
        <title>A standardized bacterial taxonomy based on genome phylogeny substantially revises the tree of life.</title>
        <authorList>
            <person name="Parks D.H."/>
            <person name="Chuvochina M."/>
            <person name="Waite D.W."/>
            <person name="Rinke C."/>
            <person name="Skarshewski A."/>
            <person name="Chaumeil P.A."/>
            <person name="Hugenholtz P."/>
        </authorList>
    </citation>
    <scope>NUCLEOTIDE SEQUENCE [LARGE SCALE GENOMIC DNA]</scope>
    <source>
        <strain evidence="21">UBA11306</strain>
    </source>
</reference>
<dbReference type="InterPro" id="IPR043130">
    <property type="entry name" value="CDP-OH_PTrfase_TM_dom"/>
</dbReference>
<feature type="transmembrane region" description="Helical" evidence="20">
    <location>
        <begin position="159"/>
        <end position="176"/>
    </location>
</feature>
<dbReference type="GO" id="GO:0005886">
    <property type="term" value="C:plasma membrane"/>
    <property type="evidence" value="ECO:0007669"/>
    <property type="project" value="UniProtKB-SubCell"/>
</dbReference>
<dbReference type="Proteomes" id="UP000262195">
    <property type="component" value="Unassembled WGS sequence"/>
</dbReference>
<feature type="transmembrane region" description="Helical" evidence="20">
    <location>
        <begin position="7"/>
        <end position="26"/>
    </location>
</feature>
<dbReference type="InterPro" id="IPR004570">
    <property type="entry name" value="Phosphatidylglycerol_P_synth"/>
</dbReference>
<evidence type="ECO:0000256" key="6">
    <source>
        <dbReference type="ARBA" id="ARBA00013170"/>
    </source>
</evidence>
<keyword evidence="15" id="KW-0594">Phospholipid biosynthesis</keyword>
<keyword evidence="11 20" id="KW-0812">Transmembrane</keyword>
<evidence type="ECO:0000256" key="10">
    <source>
        <dbReference type="ARBA" id="ARBA00022679"/>
    </source>
</evidence>
<comment type="pathway">
    <text evidence="4">Lipid metabolism.</text>
</comment>
<dbReference type="UniPathway" id="UPA00084">
    <property type="reaction ID" value="UER00503"/>
</dbReference>
<evidence type="ECO:0000256" key="8">
    <source>
        <dbReference type="ARBA" id="ARBA00022475"/>
    </source>
</evidence>
<dbReference type="PANTHER" id="PTHR14269:SF62">
    <property type="entry name" value="CDP-DIACYLGLYCEROL--GLYCEROL-3-PHOSPHATE 3-PHOSPHATIDYLTRANSFERASE 1, CHLOROPLASTIC"/>
    <property type="match status" value="1"/>
</dbReference>
<dbReference type="PROSITE" id="PS00379">
    <property type="entry name" value="CDP_ALCOHOL_P_TRANSF"/>
    <property type="match status" value="1"/>
</dbReference>
<gene>
    <name evidence="21" type="primary">pgsA</name>
    <name evidence="21" type="ORF">DIW15_00590</name>
</gene>
<comment type="function">
    <text evidence="1">This protein catalyzes the committed step to the synthesis of the acidic phospholipids.</text>
</comment>
<evidence type="ECO:0000256" key="5">
    <source>
        <dbReference type="ARBA" id="ARBA00010441"/>
    </source>
</evidence>
<dbReference type="NCBIfam" id="TIGR00560">
    <property type="entry name" value="pgsA"/>
    <property type="match status" value="1"/>
</dbReference>
<keyword evidence="10 19" id="KW-0808">Transferase</keyword>
<evidence type="ECO:0000256" key="14">
    <source>
        <dbReference type="ARBA" id="ARBA00023136"/>
    </source>
</evidence>
<keyword evidence="14 20" id="KW-0472">Membrane</keyword>
<dbReference type="GO" id="GO:0006655">
    <property type="term" value="P:phosphatidylglycerol biosynthetic process"/>
    <property type="evidence" value="ECO:0007669"/>
    <property type="project" value="UniProtKB-UniPathway"/>
</dbReference>
<evidence type="ECO:0000256" key="15">
    <source>
        <dbReference type="ARBA" id="ARBA00023209"/>
    </source>
</evidence>
<dbReference type="RefSeq" id="WP_022795612.1">
    <property type="nucleotide sequence ID" value="NZ_JBQDSL010000001.1"/>
</dbReference>
<comment type="caution">
    <text evidence="21">The sequence shown here is derived from an EMBL/GenBank/DDBJ whole genome shotgun (WGS) entry which is preliminary data.</text>
</comment>
<keyword evidence="16" id="KW-1208">Phospholipid metabolism</keyword>
<protein>
    <recommendedName>
        <fullName evidence="7 18">CDP-diacylglycerol--glycerol-3-phosphate 3-phosphatidyltransferase</fullName>
        <ecNumber evidence="6 18">2.7.8.5</ecNumber>
    </recommendedName>
</protein>
<keyword evidence="9" id="KW-0444">Lipid biosynthesis</keyword>
<dbReference type="EMBL" id="DQHO01000003">
    <property type="protein sequence ID" value="HCS93190.1"/>
    <property type="molecule type" value="Genomic_DNA"/>
</dbReference>
<evidence type="ECO:0000256" key="11">
    <source>
        <dbReference type="ARBA" id="ARBA00022692"/>
    </source>
</evidence>
<evidence type="ECO:0000256" key="1">
    <source>
        <dbReference type="ARBA" id="ARBA00003973"/>
    </source>
</evidence>
<comment type="pathway">
    <text evidence="3">Phospholipid metabolism; phosphatidylglycerol biosynthesis; phosphatidylglycerol from CDP-diacylglycerol: step 1/2.</text>
</comment>
<evidence type="ECO:0000256" key="17">
    <source>
        <dbReference type="ARBA" id="ARBA00048586"/>
    </source>
</evidence>
<name>A0A3D4S361_9ENTE</name>
<dbReference type="AlphaFoldDB" id="A0A3D4S361"/>
<evidence type="ECO:0000256" key="20">
    <source>
        <dbReference type="SAM" id="Phobius"/>
    </source>
</evidence>
<dbReference type="GO" id="GO:0008444">
    <property type="term" value="F:CDP-diacylglycerol-glycerol-3-phosphate 3-phosphatidyltransferase activity"/>
    <property type="evidence" value="ECO:0007669"/>
    <property type="project" value="UniProtKB-UniRule"/>
</dbReference>
<evidence type="ECO:0000313" key="22">
    <source>
        <dbReference type="Proteomes" id="UP000262195"/>
    </source>
</evidence>